<evidence type="ECO:0000313" key="1">
    <source>
        <dbReference type="EMBL" id="SJL17197.1"/>
    </source>
</evidence>
<dbReference type="EMBL" id="FUEG01000041">
    <property type="protein sequence ID" value="SJL17197.1"/>
    <property type="molecule type" value="Genomic_DNA"/>
</dbReference>
<keyword evidence="2" id="KW-1185">Reference proteome</keyword>
<accession>A0A284S858</accession>
<proteinExistence type="predicted"/>
<organism evidence="1 2">
    <name type="scientific">Armillaria ostoyae</name>
    <name type="common">Armillaria root rot fungus</name>
    <dbReference type="NCBI Taxonomy" id="47428"/>
    <lineage>
        <taxon>Eukaryota</taxon>
        <taxon>Fungi</taxon>
        <taxon>Dikarya</taxon>
        <taxon>Basidiomycota</taxon>
        <taxon>Agaricomycotina</taxon>
        <taxon>Agaricomycetes</taxon>
        <taxon>Agaricomycetidae</taxon>
        <taxon>Agaricales</taxon>
        <taxon>Marasmiineae</taxon>
        <taxon>Physalacriaceae</taxon>
        <taxon>Armillaria</taxon>
    </lineage>
</organism>
<reference evidence="2" key="1">
    <citation type="journal article" date="2017" name="Nat. Ecol. Evol.">
        <title>Genome expansion and lineage-specific genetic innovations in the forest pathogenic fungi Armillaria.</title>
        <authorList>
            <person name="Sipos G."/>
            <person name="Prasanna A.N."/>
            <person name="Walter M.C."/>
            <person name="O'Connor E."/>
            <person name="Balint B."/>
            <person name="Krizsan K."/>
            <person name="Kiss B."/>
            <person name="Hess J."/>
            <person name="Varga T."/>
            <person name="Slot J."/>
            <person name="Riley R."/>
            <person name="Boka B."/>
            <person name="Rigling D."/>
            <person name="Barry K."/>
            <person name="Lee J."/>
            <person name="Mihaltcheva S."/>
            <person name="LaButti K."/>
            <person name="Lipzen A."/>
            <person name="Waldron R."/>
            <person name="Moloney N.M."/>
            <person name="Sperisen C."/>
            <person name="Kredics L."/>
            <person name="Vagvoelgyi C."/>
            <person name="Patrignani A."/>
            <person name="Fitzpatrick D."/>
            <person name="Nagy I."/>
            <person name="Doyle S."/>
            <person name="Anderson J.B."/>
            <person name="Grigoriev I.V."/>
            <person name="Gueldener U."/>
            <person name="Muensterkoetter M."/>
            <person name="Nagy L.G."/>
        </authorList>
    </citation>
    <scope>NUCLEOTIDE SEQUENCE [LARGE SCALE GENOMIC DNA]</scope>
    <source>
        <strain evidence="2">C18/9</strain>
    </source>
</reference>
<protein>
    <submittedName>
        <fullName evidence="1">Uncharacterized protein</fullName>
    </submittedName>
</protein>
<sequence>MHSNYQRPRRQHNRVSSTLAEQSSILGLEFFAMVVVLHRFAHGASNAYHLGIPEQTRCFVDREANTRYRLDTAFFGGIIGVVFQSGTTQDPQLPDIAYFMIRSRAGKAYKVDIEQAAAWITATEGRIAPFDFDVLEEMKMDGQYFLTHACAFVNAAYAPVNIQPRLRYHAPYRLGRHIVLPPRRH</sequence>
<dbReference type="OrthoDB" id="10462321at2759"/>
<name>A0A284S858_ARMOS</name>
<gene>
    <name evidence="1" type="ORF">ARMOST_20743</name>
</gene>
<dbReference type="Proteomes" id="UP000219338">
    <property type="component" value="Unassembled WGS sequence"/>
</dbReference>
<dbReference type="AlphaFoldDB" id="A0A284S858"/>
<evidence type="ECO:0000313" key="2">
    <source>
        <dbReference type="Proteomes" id="UP000219338"/>
    </source>
</evidence>